<gene>
    <name evidence="1" type="ORF">L211DRAFT_141203</name>
</gene>
<name>A0A3N4L8Z4_9PEZI</name>
<evidence type="ECO:0000313" key="1">
    <source>
        <dbReference type="EMBL" id="RPB18208.1"/>
    </source>
</evidence>
<keyword evidence="2" id="KW-1185">Reference proteome</keyword>
<dbReference type="EMBL" id="ML121662">
    <property type="protein sequence ID" value="RPB18208.1"/>
    <property type="molecule type" value="Genomic_DNA"/>
</dbReference>
<reference evidence="1 2" key="1">
    <citation type="journal article" date="2018" name="Nat. Ecol. Evol.">
        <title>Pezizomycetes genomes reveal the molecular basis of ectomycorrhizal truffle lifestyle.</title>
        <authorList>
            <person name="Murat C."/>
            <person name="Payen T."/>
            <person name="Noel B."/>
            <person name="Kuo A."/>
            <person name="Morin E."/>
            <person name="Chen J."/>
            <person name="Kohler A."/>
            <person name="Krizsan K."/>
            <person name="Balestrini R."/>
            <person name="Da Silva C."/>
            <person name="Montanini B."/>
            <person name="Hainaut M."/>
            <person name="Levati E."/>
            <person name="Barry K.W."/>
            <person name="Belfiori B."/>
            <person name="Cichocki N."/>
            <person name="Clum A."/>
            <person name="Dockter R.B."/>
            <person name="Fauchery L."/>
            <person name="Guy J."/>
            <person name="Iotti M."/>
            <person name="Le Tacon F."/>
            <person name="Lindquist E.A."/>
            <person name="Lipzen A."/>
            <person name="Malagnac F."/>
            <person name="Mello A."/>
            <person name="Molinier V."/>
            <person name="Miyauchi S."/>
            <person name="Poulain J."/>
            <person name="Riccioni C."/>
            <person name="Rubini A."/>
            <person name="Sitrit Y."/>
            <person name="Splivallo R."/>
            <person name="Traeger S."/>
            <person name="Wang M."/>
            <person name="Zifcakova L."/>
            <person name="Wipf D."/>
            <person name="Zambonelli A."/>
            <person name="Paolocci F."/>
            <person name="Nowrousian M."/>
            <person name="Ottonello S."/>
            <person name="Baldrian P."/>
            <person name="Spatafora J.W."/>
            <person name="Henrissat B."/>
            <person name="Nagy L.G."/>
            <person name="Aury J.M."/>
            <person name="Wincker P."/>
            <person name="Grigoriev I.V."/>
            <person name="Bonfante P."/>
            <person name="Martin F.M."/>
        </authorList>
    </citation>
    <scope>NUCLEOTIDE SEQUENCE [LARGE SCALE GENOMIC DNA]</scope>
    <source>
        <strain evidence="1 2">ATCC MYA-4762</strain>
    </source>
</reference>
<dbReference type="InParanoid" id="A0A3N4L8Z4"/>
<dbReference type="Proteomes" id="UP000267821">
    <property type="component" value="Unassembled WGS sequence"/>
</dbReference>
<protein>
    <submittedName>
        <fullName evidence="1">Uncharacterized protein</fullName>
    </submittedName>
</protein>
<evidence type="ECO:0000313" key="2">
    <source>
        <dbReference type="Proteomes" id="UP000267821"/>
    </source>
</evidence>
<organism evidence="1 2">
    <name type="scientific">Terfezia boudieri ATCC MYA-4762</name>
    <dbReference type="NCBI Taxonomy" id="1051890"/>
    <lineage>
        <taxon>Eukaryota</taxon>
        <taxon>Fungi</taxon>
        <taxon>Dikarya</taxon>
        <taxon>Ascomycota</taxon>
        <taxon>Pezizomycotina</taxon>
        <taxon>Pezizomycetes</taxon>
        <taxon>Pezizales</taxon>
        <taxon>Pezizaceae</taxon>
        <taxon>Terfezia</taxon>
    </lineage>
</organism>
<accession>A0A3N4L8Z4</accession>
<proteinExistence type="predicted"/>
<dbReference type="AlphaFoldDB" id="A0A3N4L8Z4"/>
<sequence>MRLVLRTVVSNFQAESSSNHPPRLIIFGSLSAMCCLPADSCVGAPPGDPSPQAALEYRGFFEKKSADLGNGIYYARSMYWYNLSSK</sequence>